<evidence type="ECO:0000256" key="1">
    <source>
        <dbReference type="SAM" id="SignalP"/>
    </source>
</evidence>
<organism evidence="2 3">
    <name type="scientific">Falco tinnunculus</name>
    <name type="common">Common kestrel</name>
    <dbReference type="NCBI Taxonomy" id="100819"/>
    <lineage>
        <taxon>Eukaryota</taxon>
        <taxon>Metazoa</taxon>
        <taxon>Chordata</taxon>
        <taxon>Craniata</taxon>
        <taxon>Vertebrata</taxon>
        <taxon>Euteleostomi</taxon>
        <taxon>Archelosauria</taxon>
        <taxon>Archosauria</taxon>
        <taxon>Dinosauria</taxon>
        <taxon>Saurischia</taxon>
        <taxon>Theropoda</taxon>
        <taxon>Coelurosauria</taxon>
        <taxon>Aves</taxon>
        <taxon>Neognathae</taxon>
        <taxon>Neoaves</taxon>
        <taxon>Telluraves</taxon>
        <taxon>Australaves</taxon>
        <taxon>Falconiformes</taxon>
        <taxon>Falconidae</taxon>
        <taxon>Falco</taxon>
    </lineage>
</organism>
<feature type="chain" id="PRO_5034951854" description="Secreted protein" evidence="1">
    <location>
        <begin position="24"/>
        <end position="99"/>
    </location>
</feature>
<dbReference type="Proteomes" id="UP000694562">
    <property type="component" value="Unplaced"/>
</dbReference>
<protein>
    <recommendedName>
        <fullName evidence="4">Secreted protein</fullName>
    </recommendedName>
</protein>
<keyword evidence="3" id="KW-1185">Reference proteome</keyword>
<reference evidence="2" key="1">
    <citation type="submission" date="2025-08" db="UniProtKB">
        <authorList>
            <consortium name="Ensembl"/>
        </authorList>
    </citation>
    <scope>IDENTIFICATION</scope>
</reference>
<accession>A0A8C4XJM4</accession>
<sequence length="99" mass="11221">PSNFFPLFFFSFFFFFFFSCLFSGNFHQRGSEQPNEPGVKAFHCMALSGWNIKALPEAGLEAQLTGANLFSCCALIAFDCFHKRSVGTLTVQTHKRMTF</sequence>
<evidence type="ECO:0008006" key="4">
    <source>
        <dbReference type="Google" id="ProtNLM"/>
    </source>
</evidence>
<dbReference type="AlphaFoldDB" id="A0A8C4XJM4"/>
<reference evidence="2" key="2">
    <citation type="submission" date="2025-09" db="UniProtKB">
        <authorList>
            <consortium name="Ensembl"/>
        </authorList>
    </citation>
    <scope>IDENTIFICATION</scope>
</reference>
<dbReference type="Ensembl" id="ENSFTIT00000002750.1">
    <property type="protein sequence ID" value="ENSFTIP00000002627.1"/>
    <property type="gene ID" value="ENSFTIG00000001838.1"/>
</dbReference>
<proteinExistence type="predicted"/>
<evidence type="ECO:0000313" key="3">
    <source>
        <dbReference type="Proteomes" id="UP000694562"/>
    </source>
</evidence>
<feature type="signal peptide" evidence="1">
    <location>
        <begin position="1"/>
        <end position="23"/>
    </location>
</feature>
<name>A0A8C4XJM4_FALTI</name>
<evidence type="ECO:0000313" key="2">
    <source>
        <dbReference type="Ensembl" id="ENSFTIP00000002627.1"/>
    </source>
</evidence>
<keyword evidence="1" id="KW-0732">Signal</keyword>